<evidence type="ECO:0000256" key="4">
    <source>
        <dbReference type="SAM" id="SignalP"/>
    </source>
</evidence>
<comment type="similarity">
    <text evidence="1 3">Belongs to the GMC oxidoreductase family.</text>
</comment>
<evidence type="ECO:0000256" key="1">
    <source>
        <dbReference type="ARBA" id="ARBA00010790"/>
    </source>
</evidence>
<keyword evidence="2 3" id="KW-0274">FAD</keyword>
<evidence type="ECO:0000313" key="8">
    <source>
        <dbReference type="Proteomes" id="UP000193240"/>
    </source>
</evidence>
<evidence type="ECO:0000256" key="2">
    <source>
        <dbReference type="PIRSR" id="PIRSR000137-2"/>
    </source>
</evidence>
<dbReference type="SUPFAM" id="SSF54373">
    <property type="entry name" value="FAD-linked reductases, C-terminal domain"/>
    <property type="match status" value="1"/>
</dbReference>
<reference evidence="7 8" key="1">
    <citation type="journal article" date="2017" name="Genome Announc.">
        <title>Genome sequence of the saprophytic ascomycete Epicoccum nigrum ICMP 19927 strain isolated from New Zealand.</title>
        <authorList>
            <person name="Fokin M."/>
            <person name="Fleetwood D."/>
            <person name="Weir B.S."/>
            <person name="Villas-Boas S.G."/>
        </authorList>
    </citation>
    <scope>NUCLEOTIDE SEQUENCE [LARGE SCALE GENOMIC DNA]</scope>
    <source>
        <strain evidence="7 8">ICMP 19927</strain>
    </source>
</reference>
<dbReference type="AlphaFoldDB" id="A0A1Y2MHH6"/>
<accession>A0A1Y2MHH6</accession>
<protein>
    <recommendedName>
        <fullName evidence="5 6">Glucose-methanol-choline oxidoreductase N-terminal domain-containing protein</fullName>
    </recommendedName>
</protein>
<dbReference type="PIRSF" id="PIRSF000137">
    <property type="entry name" value="Alcohol_oxidase"/>
    <property type="match status" value="1"/>
</dbReference>
<feature type="domain" description="Glucose-methanol-choline oxidoreductase N-terminal" evidence="5">
    <location>
        <begin position="109"/>
        <end position="132"/>
    </location>
</feature>
<keyword evidence="3" id="KW-0285">Flavoprotein</keyword>
<keyword evidence="8" id="KW-1185">Reference proteome</keyword>
<dbReference type="InParanoid" id="A0A1Y2MHH6"/>
<comment type="cofactor">
    <cofactor evidence="2">
        <name>FAD</name>
        <dbReference type="ChEBI" id="CHEBI:57692"/>
    </cofactor>
</comment>
<dbReference type="Proteomes" id="UP000193240">
    <property type="component" value="Unassembled WGS sequence"/>
</dbReference>
<dbReference type="Pfam" id="PF05199">
    <property type="entry name" value="GMC_oxred_C"/>
    <property type="match status" value="1"/>
</dbReference>
<dbReference type="Pfam" id="PF00732">
    <property type="entry name" value="GMC_oxred_N"/>
    <property type="match status" value="1"/>
</dbReference>
<dbReference type="InterPro" id="IPR036188">
    <property type="entry name" value="FAD/NAD-bd_sf"/>
</dbReference>
<dbReference type="PROSITE" id="PS00624">
    <property type="entry name" value="GMC_OXRED_2"/>
    <property type="match status" value="1"/>
</dbReference>
<dbReference type="InterPro" id="IPR007867">
    <property type="entry name" value="GMC_OxRtase_C"/>
</dbReference>
<dbReference type="EMBL" id="KZ107838">
    <property type="protein sequence ID" value="OSS54977.1"/>
    <property type="molecule type" value="Genomic_DNA"/>
</dbReference>
<dbReference type="Gene3D" id="3.30.560.10">
    <property type="entry name" value="Glucose Oxidase, domain 3"/>
    <property type="match status" value="1"/>
</dbReference>
<dbReference type="InterPro" id="IPR000172">
    <property type="entry name" value="GMC_OxRdtase_N"/>
</dbReference>
<evidence type="ECO:0000256" key="3">
    <source>
        <dbReference type="RuleBase" id="RU003968"/>
    </source>
</evidence>
<organism evidence="7 8">
    <name type="scientific">Epicoccum nigrum</name>
    <name type="common">Soil fungus</name>
    <name type="synonym">Epicoccum purpurascens</name>
    <dbReference type="NCBI Taxonomy" id="105696"/>
    <lineage>
        <taxon>Eukaryota</taxon>
        <taxon>Fungi</taxon>
        <taxon>Dikarya</taxon>
        <taxon>Ascomycota</taxon>
        <taxon>Pezizomycotina</taxon>
        <taxon>Dothideomycetes</taxon>
        <taxon>Pleosporomycetidae</taxon>
        <taxon>Pleosporales</taxon>
        <taxon>Pleosporineae</taxon>
        <taxon>Didymellaceae</taxon>
        <taxon>Epicoccum</taxon>
    </lineage>
</organism>
<evidence type="ECO:0000259" key="5">
    <source>
        <dbReference type="PROSITE" id="PS00623"/>
    </source>
</evidence>
<dbReference type="STRING" id="105696.A0A1Y2MHH6"/>
<dbReference type="Gene3D" id="3.50.50.60">
    <property type="entry name" value="FAD/NAD(P)-binding domain"/>
    <property type="match status" value="1"/>
</dbReference>
<feature type="signal peptide" evidence="4">
    <location>
        <begin position="1"/>
        <end position="22"/>
    </location>
</feature>
<dbReference type="GO" id="GO:0016614">
    <property type="term" value="F:oxidoreductase activity, acting on CH-OH group of donors"/>
    <property type="evidence" value="ECO:0007669"/>
    <property type="project" value="InterPro"/>
</dbReference>
<dbReference type="PANTHER" id="PTHR11552:SF115">
    <property type="entry name" value="DEHYDROGENASE XPTC-RELATED"/>
    <property type="match status" value="1"/>
</dbReference>
<proteinExistence type="inferred from homology"/>
<evidence type="ECO:0000259" key="6">
    <source>
        <dbReference type="PROSITE" id="PS00624"/>
    </source>
</evidence>
<keyword evidence="4" id="KW-0732">Signal</keyword>
<dbReference type="OMA" id="IMLVSTY"/>
<dbReference type="SUPFAM" id="SSF51905">
    <property type="entry name" value="FAD/NAD(P)-binding domain"/>
    <property type="match status" value="1"/>
</dbReference>
<name>A0A1Y2MHH6_EPING</name>
<dbReference type="PANTHER" id="PTHR11552">
    <property type="entry name" value="GLUCOSE-METHANOL-CHOLINE GMC OXIDOREDUCTASE"/>
    <property type="match status" value="1"/>
</dbReference>
<gene>
    <name evidence="7" type="ORF">B5807_00637</name>
</gene>
<feature type="binding site" evidence="2">
    <location>
        <position position="111"/>
    </location>
    <ligand>
        <name>FAD</name>
        <dbReference type="ChEBI" id="CHEBI:57692"/>
    </ligand>
</feature>
<dbReference type="PROSITE" id="PS00623">
    <property type="entry name" value="GMC_OXRED_1"/>
    <property type="match status" value="1"/>
</dbReference>
<sequence length="616" mass="66441">MRGLFFGSALTAVSGLIPSTYAQCHNNATGYDFIIAGGGTAGLVVATRLSQYLPNQCILVIEAGSDGRNESKIYIPGLRGSTFGSLYDWNLTTTPQAAANNRTIPHTRGKVLGGSSALNLLIWNRASRREYDAWEELGNPGWNWDAIFPAMLEAENFQREDGVAQYGQEGVAYGGPIETALIEDPPPHVRAGISTLETLGLEQNLESLNGDNIGVMYQPATHRLSNHTRSYAVDYLPRAGPNLVILPNATVTRLVLSENGTTVTGVELACGRSIHATKEVILSAGSLLSPKILELSGIGQKEVLLQAGIKPKVDLPGVGENLQDHLRIQTTYELRPNITGLDILRYNQTRAAAELALWQKGQTSLYQYSGSAYGFLQWPQTSKNITTLLNLAHSVANTSNPIDRTKLHFLSNPTSRVPDVQVVFGDGYIGTRGYPSNTTSGYGKSYATLLGGIMHPFARGSVHITSGDASAAPTIDPRYLSNAFDLAAAVQAAKFLRKMGSTSPFRELWVAEHDPGLDTQTDAQWEAYVRENASTFYHPLGTCAMLPREDGGVVDPALRVYGVQGLRVVDAGVIPVLVSGNIQTAVYGVAERAARVLAGEYRERGEVSWVEEHTGG</sequence>
<dbReference type="GO" id="GO:0050660">
    <property type="term" value="F:flavin adenine dinucleotide binding"/>
    <property type="evidence" value="ECO:0007669"/>
    <property type="project" value="InterPro"/>
</dbReference>
<feature type="domain" description="Glucose-methanol-choline oxidoreductase N-terminal" evidence="6">
    <location>
        <begin position="285"/>
        <end position="299"/>
    </location>
</feature>
<dbReference type="GO" id="GO:0044550">
    <property type="term" value="P:secondary metabolite biosynthetic process"/>
    <property type="evidence" value="ECO:0007669"/>
    <property type="project" value="TreeGrafter"/>
</dbReference>
<feature type="binding site" evidence="2">
    <location>
        <position position="251"/>
    </location>
    <ligand>
        <name>FAD</name>
        <dbReference type="ChEBI" id="CHEBI:57692"/>
    </ligand>
</feature>
<evidence type="ECO:0000313" key="7">
    <source>
        <dbReference type="EMBL" id="OSS54977.1"/>
    </source>
</evidence>
<dbReference type="InterPro" id="IPR012132">
    <property type="entry name" value="GMC_OxRdtase"/>
</dbReference>
<feature type="chain" id="PRO_5013096200" description="Glucose-methanol-choline oxidoreductase N-terminal domain-containing protein" evidence="4">
    <location>
        <begin position="23"/>
        <end position="616"/>
    </location>
</feature>